<feature type="transmembrane region" description="Helical" evidence="1">
    <location>
        <begin position="122"/>
        <end position="144"/>
    </location>
</feature>
<feature type="transmembrane region" description="Helical" evidence="1">
    <location>
        <begin position="6"/>
        <end position="27"/>
    </location>
</feature>
<sequence length="153" mass="17032">MKNINLIIKAGLIAGTLDIIAAFLNFYLKTGKNVTIVLKYIASAVFGKTAMTGGTDMILFGLLMHFLVALIFTILFSLIYSKLWKWFQNTILIAILYGVFVWSIMNLIIVPNSKASQIPFSWSAGLINCLILISCIGLPLSYLFHKHARSVKD</sequence>
<dbReference type="AlphaFoldDB" id="A0A4V5NYN2"/>
<keyword evidence="3" id="KW-1185">Reference proteome</keyword>
<feature type="transmembrane region" description="Helical" evidence="1">
    <location>
        <begin position="57"/>
        <end position="79"/>
    </location>
</feature>
<dbReference type="OrthoDB" id="7564746at2"/>
<evidence type="ECO:0000313" key="3">
    <source>
        <dbReference type="Proteomes" id="UP000309488"/>
    </source>
</evidence>
<feature type="transmembrane region" description="Helical" evidence="1">
    <location>
        <begin position="91"/>
        <end position="110"/>
    </location>
</feature>
<comment type="caution">
    <text evidence="2">The sequence shown here is derived from an EMBL/GenBank/DDBJ whole genome shotgun (WGS) entry which is preliminary data.</text>
</comment>
<dbReference type="Proteomes" id="UP000309488">
    <property type="component" value="Unassembled WGS sequence"/>
</dbReference>
<keyword evidence="1" id="KW-1133">Transmembrane helix</keyword>
<evidence type="ECO:0008006" key="4">
    <source>
        <dbReference type="Google" id="ProtNLM"/>
    </source>
</evidence>
<organism evidence="2 3">
    <name type="scientific">Pedobacter polaris</name>
    <dbReference type="NCBI Taxonomy" id="2571273"/>
    <lineage>
        <taxon>Bacteria</taxon>
        <taxon>Pseudomonadati</taxon>
        <taxon>Bacteroidota</taxon>
        <taxon>Sphingobacteriia</taxon>
        <taxon>Sphingobacteriales</taxon>
        <taxon>Sphingobacteriaceae</taxon>
        <taxon>Pedobacter</taxon>
    </lineage>
</organism>
<accession>A0A4V5NYN2</accession>
<name>A0A4V5NYN2_9SPHI</name>
<keyword evidence="1" id="KW-0472">Membrane</keyword>
<dbReference type="RefSeq" id="WP_136844044.1">
    <property type="nucleotide sequence ID" value="NZ_SWBR01000006.1"/>
</dbReference>
<protein>
    <recommendedName>
        <fullName evidence="4">DUF1440 domain-containing protein</fullName>
    </recommendedName>
</protein>
<evidence type="ECO:0000256" key="1">
    <source>
        <dbReference type="SAM" id="Phobius"/>
    </source>
</evidence>
<evidence type="ECO:0000313" key="2">
    <source>
        <dbReference type="EMBL" id="TKC04731.1"/>
    </source>
</evidence>
<keyword evidence="1" id="KW-0812">Transmembrane</keyword>
<proteinExistence type="predicted"/>
<reference evidence="2 3" key="1">
    <citation type="submission" date="2019-04" db="EMBL/GenBank/DDBJ databases">
        <title>Pedobacter sp. RP-3-22 sp. nov., isolated from Arctic soil.</title>
        <authorList>
            <person name="Dahal R.H."/>
            <person name="Kim D.-U."/>
        </authorList>
    </citation>
    <scope>NUCLEOTIDE SEQUENCE [LARGE SCALE GENOMIC DNA]</scope>
    <source>
        <strain evidence="2 3">RP-3-22</strain>
    </source>
</reference>
<gene>
    <name evidence="2" type="ORF">FA048_18785</name>
</gene>
<dbReference type="EMBL" id="SWBR01000006">
    <property type="protein sequence ID" value="TKC04731.1"/>
    <property type="molecule type" value="Genomic_DNA"/>
</dbReference>